<dbReference type="SMART" id="SM00861">
    <property type="entry name" value="Transket_pyr"/>
    <property type="match status" value="1"/>
</dbReference>
<dbReference type="InterPro" id="IPR011603">
    <property type="entry name" value="2oxoglutarate_DH_E1"/>
</dbReference>
<dbReference type="HOGENOM" id="CLU_004709_3_3_1"/>
<dbReference type="Gene3D" id="3.40.50.12470">
    <property type="match status" value="1"/>
</dbReference>
<accession>A7RZQ9</accession>
<dbReference type="PhylomeDB" id="A7RZQ9"/>
<keyword evidence="3" id="KW-0560">Oxidoreductase</keyword>
<feature type="domain" description="Transketolase-like pyrimidine-binding" evidence="5">
    <location>
        <begin position="26"/>
        <end position="229"/>
    </location>
</feature>
<dbReference type="AlphaFoldDB" id="A7RZQ9"/>
<organism evidence="6 7">
    <name type="scientific">Nematostella vectensis</name>
    <name type="common">Starlet sea anemone</name>
    <dbReference type="NCBI Taxonomy" id="45351"/>
    <lineage>
        <taxon>Eukaryota</taxon>
        <taxon>Metazoa</taxon>
        <taxon>Cnidaria</taxon>
        <taxon>Anthozoa</taxon>
        <taxon>Hexacorallia</taxon>
        <taxon>Actiniaria</taxon>
        <taxon>Edwardsiidae</taxon>
        <taxon>Nematostella</taxon>
    </lineage>
</organism>
<dbReference type="GO" id="GO:0016624">
    <property type="term" value="F:oxidoreductase activity, acting on the aldehyde or oxo group of donors, disulfide as acceptor"/>
    <property type="evidence" value="ECO:0007669"/>
    <property type="project" value="InterPro"/>
</dbReference>
<dbReference type="eggNOG" id="KOG0451">
    <property type="taxonomic scope" value="Eukaryota"/>
</dbReference>
<dbReference type="Proteomes" id="UP000001593">
    <property type="component" value="Unassembled WGS sequence"/>
</dbReference>
<dbReference type="PANTHER" id="PTHR23152">
    <property type="entry name" value="2-OXOGLUTARATE DEHYDROGENASE"/>
    <property type="match status" value="1"/>
</dbReference>
<dbReference type="EMBL" id="DS469558">
    <property type="protein sequence ID" value="EDO43034.1"/>
    <property type="molecule type" value="Genomic_DNA"/>
</dbReference>
<dbReference type="GO" id="GO:0030976">
    <property type="term" value="F:thiamine pyrophosphate binding"/>
    <property type="evidence" value="ECO:0007669"/>
    <property type="project" value="InterPro"/>
</dbReference>
<dbReference type="STRING" id="45351.A7RZQ9"/>
<evidence type="ECO:0000256" key="4">
    <source>
        <dbReference type="ARBA" id="ARBA00023052"/>
    </source>
</evidence>
<dbReference type="InterPro" id="IPR031717">
    <property type="entry name" value="ODO-1/KGD_C"/>
</dbReference>
<dbReference type="Pfam" id="PF16870">
    <property type="entry name" value="OxoGdeHyase_C"/>
    <property type="match status" value="1"/>
</dbReference>
<proteinExistence type="inferred from homology"/>
<dbReference type="OMA" id="QAPYSIC"/>
<evidence type="ECO:0000256" key="3">
    <source>
        <dbReference type="ARBA" id="ARBA00023002"/>
    </source>
</evidence>
<dbReference type="SUPFAM" id="SSF52518">
    <property type="entry name" value="Thiamin diphosphate-binding fold (THDP-binding)"/>
    <property type="match status" value="1"/>
</dbReference>
<evidence type="ECO:0000259" key="5">
    <source>
        <dbReference type="SMART" id="SM00861"/>
    </source>
</evidence>
<dbReference type="PANTHER" id="PTHR23152:SF4">
    <property type="entry name" value="2-OXOADIPATE DEHYDROGENASE COMPLEX COMPONENT E1"/>
    <property type="match status" value="1"/>
</dbReference>
<dbReference type="InParanoid" id="A7RZQ9"/>
<protein>
    <recommendedName>
        <fullName evidence="5">Transketolase-like pyrimidine-binding domain-containing protein</fullName>
    </recommendedName>
</protein>
<dbReference type="Pfam" id="PF02779">
    <property type="entry name" value="Transket_pyr"/>
    <property type="match status" value="1"/>
</dbReference>
<comment type="similarity">
    <text evidence="2">Belongs to the alpha-ketoglutarate dehydrogenase family.</text>
</comment>
<dbReference type="Gene3D" id="3.40.50.11610">
    <property type="entry name" value="Multifunctional 2-oxoglutarate metabolism enzyme, C-terminal domain"/>
    <property type="match status" value="1"/>
</dbReference>
<dbReference type="InterPro" id="IPR005475">
    <property type="entry name" value="Transketolase-like_Pyr-bd"/>
</dbReference>
<evidence type="ECO:0000256" key="2">
    <source>
        <dbReference type="ARBA" id="ARBA00006936"/>
    </source>
</evidence>
<sequence length="379" mass="42569">MGMHLLLAKKTHVNARLAKLKEGTGIDWATAEALALGSLLYQGFHARISGQDVGRGTFSHRHAMLIDQKTEEMYIPLNNLREDQTGFLEVCNSHLSEEGVLGFEYGMSIENPNHLIIWEAQFGDFFNGAQIILDTFVSSGETKWLLQSGLVMLLPHGYDGAGPEHSSCRVERFLQMTDSKEEEADGDAVNMHIVNPTTPAQYFHLLRQQMMRNFRKPLIIVAPKLLLRLPAAMSTLHDMSPGTHFMPVIGDTSMNPTEVRRVMFCSGKHYYSLLKRREKTGNTDTAIIRLEALTPFPMDAIRDEMRRYPGAQEFVWSQEEHRNMGAWTFVAPRFQNLLGVKLAYVGRRELAAPAVGIGKLHAQEEEQVLGASFPSKSGE</sequence>
<keyword evidence="7" id="KW-1185">Reference proteome</keyword>
<reference evidence="6 7" key="1">
    <citation type="journal article" date="2007" name="Science">
        <title>Sea anemone genome reveals ancestral eumetazoan gene repertoire and genomic organization.</title>
        <authorList>
            <person name="Putnam N.H."/>
            <person name="Srivastava M."/>
            <person name="Hellsten U."/>
            <person name="Dirks B."/>
            <person name="Chapman J."/>
            <person name="Salamov A."/>
            <person name="Terry A."/>
            <person name="Shapiro H."/>
            <person name="Lindquist E."/>
            <person name="Kapitonov V.V."/>
            <person name="Jurka J."/>
            <person name="Genikhovich G."/>
            <person name="Grigoriev I.V."/>
            <person name="Lucas S.M."/>
            <person name="Steele R.E."/>
            <person name="Finnerty J.R."/>
            <person name="Technau U."/>
            <person name="Martindale M.Q."/>
            <person name="Rokhsar D.S."/>
        </authorList>
    </citation>
    <scope>NUCLEOTIDE SEQUENCE [LARGE SCALE GENOMIC DNA]</scope>
    <source>
        <strain evidence="7">CH2 X CH6</strain>
    </source>
</reference>
<keyword evidence="4" id="KW-0786">Thiamine pyrophosphate</keyword>
<gene>
    <name evidence="6" type="ORF">NEMVEDRAFT_v1g183837</name>
</gene>
<evidence type="ECO:0000313" key="6">
    <source>
        <dbReference type="EMBL" id="EDO43034.1"/>
    </source>
</evidence>
<dbReference type="InterPro" id="IPR042179">
    <property type="entry name" value="KGD_C_sf"/>
</dbReference>
<comment type="cofactor">
    <cofactor evidence="1">
        <name>thiamine diphosphate</name>
        <dbReference type="ChEBI" id="CHEBI:58937"/>
    </cofactor>
</comment>
<dbReference type="InterPro" id="IPR029061">
    <property type="entry name" value="THDP-binding"/>
</dbReference>
<name>A7RZQ9_NEMVE</name>
<evidence type="ECO:0000313" key="7">
    <source>
        <dbReference type="Proteomes" id="UP000001593"/>
    </source>
</evidence>
<evidence type="ECO:0000256" key="1">
    <source>
        <dbReference type="ARBA" id="ARBA00001964"/>
    </source>
</evidence>